<evidence type="ECO:0000313" key="1">
    <source>
        <dbReference type="EMBL" id="NEU74519.1"/>
    </source>
</evidence>
<protein>
    <submittedName>
        <fullName evidence="1">Rpn family recombination-promoting nuclease/putative transposase</fullName>
    </submittedName>
</protein>
<dbReference type="PANTHER" id="PTHR35586">
    <property type="entry name" value="SLL1691 PROTEIN"/>
    <property type="match status" value="1"/>
</dbReference>
<dbReference type="Pfam" id="PF11103">
    <property type="entry name" value="DUF2887"/>
    <property type="match status" value="1"/>
</dbReference>
<dbReference type="NCBIfam" id="TIGR01784">
    <property type="entry name" value="T_den_put_tspse"/>
    <property type="match status" value="1"/>
</dbReference>
<dbReference type="Proteomes" id="UP000031549">
    <property type="component" value="Unassembled WGS sequence"/>
</dbReference>
<dbReference type="InterPro" id="IPR022573">
    <property type="entry name" value="DUF2887"/>
</dbReference>
<reference evidence="1 2" key="1">
    <citation type="journal article" date="2015" name="Genome Announc.">
        <title>Draft Genome Sequence of Cyanobacterium Hassallia byssoidea Strain VB512170, Isolated from Monuments in India.</title>
        <authorList>
            <person name="Singh D."/>
            <person name="Chandrababunaidu M.M."/>
            <person name="Panda A."/>
            <person name="Sen D."/>
            <person name="Bhattacharyya S."/>
            <person name="Adhikary S.P."/>
            <person name="Tripathy S."/>
        </authorList>
    </citation>
    <scope>NUCLEOTIDE SEQUENCE [LARGE SCALE GENOMIC DNA]</scope>
    <source>
        <strain evidence="1 2">VB512170</strain>
    </source>
</reference>
<dbReference type="PANTHER" id="PTHR35586:SF2">
    <property type="entry name" value="SLL1542 PROTEIN"/>
    <property type="match status" value="1"/>
</dbReference>
<sequence length="259" mass="29807">MKTDSIFYELFAEFPSIFFDLIGRSPTNTQGYQFRSVEIKQTAFRIDGVFLPPENSADKTIYFCEVQFQKDEFLYHRLFAELFLFLDQNPATVDWYAVIIYPRRSLEPDETRLYQVLLESHKVQRVYLDELDTANQSLGVNVVKLVVEPEQTAVNRAVSLIDQTRQEITDTITSQAIIDLIETIIVYKFPLLSRQEVENMLKLSALKQTRVYQEALEEGREEGKLAAVPLLLKAGVTVEQIAEQLDIDIEAVRQAAQQS</sequence>
<keyword evidence="2" id="KW-1185">Reference proteome</keyword>
<gene>
    <name evidence="1" type="ORF">PI95_018625</name>
</gene>
<evidence type="ECO:0000313" key="2">
    <source>
        <dbReference type="Proteomes" id="UP000031549"/>
    </source>
</evidence>
<comment type="caution">
    <text evidence="1">The sequence shown here is derived from an EMBL/GenBank/DDBJ whole genome shotgun (WGS) entry which is preliminary data.</text>
</comment>
<name>A0A846HCJ6_9CYAN</name>
<accession>A0A846HCJ6</accession>
<dbReference type="EMBL" id="JTCM02000043">
    <property type="protein sequence ID" value="NEU74519.1"/>
    <property type="molecule type" value="Genomic_DNA"/>
</dbReference>
<dbReference type="AlphaFoldDB" id="A0A846HCJ6"/>
<dbReference type="InterPro" id="IPR010106">
    <property type="entry name" value="RpnA"/>
</dbReference>
<organism evidence="1 2">
    <name type="scientific">Hassallia byssoidea VB512170</name>
    <dbReference type="NCBI Taxonomy" id="1304833"/>
    <lineage>
        <taxon>Bacteria</taxon>
        <taxon>Bacillati</taxon>
        <taxon>Cyanobacteriota</taxon>
        <taxon>Cyanophyceae</taxon>
        <taxon>Nostocales</taxon>
        <taxon>Tolypothrichaceae</taxon>
        <taxon>Hassallia</taxon>
    </lineage>
</organism>
<dbReference type="RefSeq" id="WP_039752290.1">
    <property type="nucleotide sequence ID" value="NZ_JTCM02000043.1"/>
</dbReference>
<proteinExistence type="predicted"/>